<keyword evidence="3" id="KW-1185">Reference proteome</keyword>
<evidence type="ECO:0000256" key="1">
    <source>
        <dbReference type="SAM" id="MobiDB-lite"/>
    </source>
</evidence>
<feature type="compositionally biased region" description="Basic residues" evidence="1">
    <location>
        <begin position="73"/>
        <end position="82"/>
    </location>
</feature>
<feature type="region of interest" description="Disordered" evidence="1">
    <location>
        <begin position="52"/>
        <end position="82"/>
    </location>
</feature>
<comment type="caution">
    <text evidence="2">The sequence shown here is derived from an EMBL/GenBank/DDBJ whole genome shotgun (WGS) entry which is preliminary data.</text>
</comment>
<organism evidence="2 3">
    <name type="scientific">Stylosanthes scabra</name>
    <dbReference type="NCBI Taxonomy" id="79078"/>
    <lineage>
        <taxon>Eukaryota</taxon>
        <taxon>Viridiplantae</taxon>
        <taxon>Streptophyta</taxon>
        <taxon>Embryophyta</taxon>
        <taxon>Tracheophyta</taxon>
        <taxon>Spermatophyta</taxon>
        <taxon>Magnoliopsida</taxon>
        <taxon>eudicotyledons</taxon>
        <taxon>Gunneridae</taxon>
        <taxon>Pentapetalae</taxon>
        <taxon>rosids</taxon>
        <taxon>fabids</taxon>
        <taxon>Fabales</taxon>
        <taxon>Fabaceae</taxon>
        <taxon>Papilionoideae</taxon>
        <taxon>50 kb inversion clade</taxon>
        <taxon>dalbergioids sensu lato</taxon>
        <taxon>Dalbergieae</taxon>
        <taxon>Pterocarpus clade</taxon>
        <taxon>Stylosanthes</taxon>
    </lineage>
</organism>
<proteinExistence type="predicted"/>
<reference evidence="2 3" key="1">
    <citation type="journal article" date="2023" name="Plants (Basel)">
        <title>Bridging the Gap: Combining Genomics and Transcriptomics Approaches to Understand Stylosanthes scabra, an Orphan Legume from the Brazilian Caatinga.</title>
        <authorList>
            <person name="Ferreira-Neto J.R.C."/>
            <person name="da Silva M.D."/>
            <person name="Binneck E."/>
            <person name="de Melo N.F."/>
            <person name="da Silva R.H."/>
            <person name="de Melo A.L.T.M."/>
            <person name="Pandolfi V."/>
            <person name="Bustamante F.O."/>
            <person name="Brasileiro-Vidal A.C."/>
            <person name="Benko-Iseppon A.M."/>
        </authorList>
    </citation>
    <scope>NUCLEOTIDE SEQUENCE [LARGE SCALE GENOMIC DNA]</scope>
    <source>
        <tissue evidence="2">Leaves</tissue>
    </source>
</reference>
<name>A0ABU6ZYU0_9FABA</name>
<dbReference type="EMBL" id="JASCZI010277795">
    <property type="protein sequence ID" value="MED6227085.1"/>
    <property type="molecule type" value="Genomic_DNA"/>
</dbReference>
<evidence type="ECO:0000313" key="3">
    <source>
        <dbReference type="Proteomes" id="UP001341840"/>
    </source>
</evidence>
<evidence type="ECO:0000313" key="2">
    <source>
        <dbReference type="EMBL" id="MED6227085.1"/>
    </source>
</evidence>
<protein>
    <submittedName>
        <fullName evidence="2">Uncharacterized protein</fullName>
    </submittedName>
</protein>
<feature type="non-terminal residue" evidence="2">
    <location>
        <position position="82"/>
    </location>
</feature>
<gene>
    <name evidence="2" type="ORF">PIB30_109952</name>
</gene>
<dbReference type="Proteomes" id="UP001341840">
    <property type="component" value="Unassembled WGS sequence"/>
</dbReference>
<accession>A0ABU6ZYU0</accession>
<sequence length="82" mass="8994">MSEDATRIGDVAEYGALMAVDPTVAEQTGEALVVMNTDGNWRRVTARGGVDEDTVESAGLGKRRRSQQCDKRQHNRSSKKND</sequence>